<evidence type="ECO:0000313" key="2">
    <source>
        <dbReference type="Proteomes" id="UP001597295"/>
    </source>
</evidence>
<dbReference type="PANTHER" id="PTHR37950:SF1">
    <property type="entry name" value="4-HYDROXYPHENYLACETATE CATABOLISM PROTEIN"/>
    <property type="match status" value="1"/>
</dbReference>
<keyword evidence="2" id="KW-1185">Reference proteome</keyword>
<dbReference type="Proteomes" id="UP001597295">
    <property type="component" value="Unassembled WGS sequence"/>
</dbReference>
<reference evidence="2" key="1">
    <citation type="journal article" date="2019" name="Int. J. Syst. Evol. Microbiol.">
        <title>The Global Catalogue of Microorganisms (GCM) 10K type strain sequencing project: providing services to taxonomists for standard genome sequencing and annotation.</title>
        <authorList>
            <consortium name="The Broad Institute Genomics Platform"/>
            <consortium name="The Broad Institute Genome Sequencing Center for Infectious Disease"/>
            <person name="Wu L."/>
            <person name="Ma J."/>
        </authorList>
    </citation>
    <scope>NUCLEOTIDE SEQUENCE [LARGE SCALE GENOMIC DNA]</scope>
    <source>
        <strain evidence="2">CGMCC 1.19062</strain>
    </source>
</reference>
<dbReference type="InterPro" id="IPR004220">
    <property type="entry name" value="5-COMe_2-OHmuconate_Isoase"/>
</dbReference>
<comment type="caution">
    <text evidence="1">The sequence shown here is derived from an EMBL/GenBank/DDBJ whole genome shotgun (WGS) entry which is preliminary data.</text>
</comment>
<dbReference type="Gene3D" id="3.30.429.10">
    <property type="entry name" value="Macrophage Migration Inhibitory Factor"/>
    <property type="match status" value="1"/>
</dbReference>
<proteinExistence type="predicted"/>
<dbReference type="InterPro" id="IPR014347">
    <property type="entry name" value="Tautomerase/MIF_sf"/>
</dbReference>
<sequence length="122" mass="13293">MPQIRIEATPSLLQRIDVQPILAEIHEAVVATCPPAKLADCKSRVYGLTATRQGDGTTPSAMFHVDLKLIAGRAVEVRQEIGTNILAILDKHIGPHAKGLTIQTSVEVMEMPRETFFKSVHG</sequence>
<dbReference type="SUPFAM" id="SSF55331">
    <property type="entry name" value="Tautomerase/MIF"/>
    <property type="match status" value="1"/>
</dbReference>
<dbReference type="Pfam" id="PF02962">
    <property type="entry name" value="CHMI"/>
    <property type="match status" value="1"/>
</dbReference>
<name>A0ABW5DMH5_9PROT</name>
<evidence type="ECO:0000313" key="1">
    <source>
        <dbReference type="EMBL" id="MFD2261735.1"/>
    </source>
</evidence>
<dbReference type="PANTHER" id="PTHR37950">
    <property type="entry name" value="4-HYDROXYPHENYLACETATE CATABOLISM PROTEIN"/>
    <property type="match status" value="1"/>
</dbReference>
<accession>A0ABW5DMH5</accession>
<gene>
    <name evidence="1" type="ORF">ACFSM5_02470</name>
</gene>
<organism evidence="1 2">
    <name type="scientific">Lacibacterium aquatile</name>
    <dbReference type="NCBI Taxonomy" id="1168082"/>
    <lineage>
        <taxon>Bacteria</taxon>
        <taxon>Pseudomonadati</taxon>
        <taxon>Pseudomonadota</taxon>
        <taxon>Alphaproteobacteria</taxon>
        <taxon>Rhodospirillales</taxon>
        <taxon>Rhodospirillaceae</taxon>
    </lineage>
</organism>
<dbReference type="RefSeq" id="WP_379874651.1">
    <property type="nucleotide sequence ID" value="NZ_JBHUIP010000003.1"/>
</dbReference>
<dbReference type="EMBL" id="JBHUIP010000003">
    <property type="protein sequence ID" value="MFD2261735.1"/>
    <property type="molecule type" value="Genomic_DNA"/>
</dbReference>
<protein>
    <submittedName>
        <fullName evidence="1">5-carboxymethyl-2-hydroxymuconate Delta-isomerase</fullName>
    </submittedName>
</protein>